<proteinExistence type="predicted"/>
<reference evidence="2 3" key="1">
    <citation type="submission" date="2016-07" db="EMBL/GenBank/DDBJ databases">
        <title>Multiple horizontal gene transfer events from other fungi enriched the ability of initially mycotrophic Trichoderma (Ascomycota) to feed on dead plant biomass.</title>
        <authorList>
            <consortium name="DOE Joint Genome Institute"/>
            <person name="Aerts A."/>
            <person name="Atanasova L."/>
            <person name="Chenthamara K."/>
            <person name="Zhang J."/>
            <person name="Grujic M."/>
            <person name="Henrissat B."/>
            <person name="Kuo A."/>
            <person name="Salamov A."/>
            <person name="Lipzen A."/>
            <person name="Labutti K."/>
            <person name="Barry K."/>
            <person name="Miao Y."/>
            <person name="Rahimi M.J."/>
            <person name="Shen Q."/>
            <person name="Grigoriev I.V."/>
            <person name="Kubicek C.P."/>
            <person name="Druzhinina I.S."/>
        </authorList>
    </citation>
    <scope>NUCLEOTIDE SEQUENCE [LARGE SCALE GENOMIC DNA]</scope>
    <source>
        <strain evidence="2 3">CBS 226.95</strain>
    </source>
</reference>
<dbReference type="PANTHER" id="PTHR43130">
    <property type="entry name" value="ARAC-FAMILY TRANSCRIPTIONAL REGULATOR"/>
    <property type="match status" value="1"/>
</dbReference>
<gene>
    <name evidence="2" type="ORF">M431DRAFT_102241</name>
</gene>
<dbReference type="InterPro" id="IPR052158">
    <property type="entry name" value="INH-QAR"/>
</dbReference>
<dbReference type="Gene3D" id="3.40.50.880">
    <property type="match status" value="1"/>
</dbReference>
<evidence type="ECO:0000259" key="1">
    <source>
        <dbReference type="Pfam" id="PF01965"/>
    </source>
</evidence>
<dbReference type="InterPro" id="IPR029062">
    <property type="entry name" value="Class_I_gatase-like"/>
</dbReference>
<dbReference type="EMBL" id="KZ679725">
    <property type="protein sequence ID" value="PTB47436.1"/>
    <property type="molecule type" value="Genomic_DNA"/>
</dbReference>
<organism evidence="2 3">
    <name type="scientific">Trichoderma harzianum CBS 226.95</name>
    <dbReference type="NCBI Taxonomy" id="983964"/>
    <lineage>
        <taxon>Eukaryota</taxon>
        <taxon>Fungi</taxon>
        <taxon>Dikarya</taxon>
        <taxon>Ascomycota</taxon>
        <taxon>Pezizomycotina</taxon>
        <taxon>Sordariomycetes</taxon>
        <taxon>Hypocreomycetidae</taxon>
        <taxon>Hypocreales</taxon>
        <taxon>Hypocreaceae</taxon>
        <taxon>Trichoderma</taxon>
    </lineage>
</organism>
<name>A0A2T3ZRJ6_TRIHA</name>
<dbReference type="Proteomes" id="UP000241690">
    <property type="component" value="Unassembled WGS sequence"/>
</dbReference>
<dbReference type="PANTHER" id="PTHR43130:SF7">
    <property type="entry name" value="DJ-1_PFPI DOMAIN-CONTAINING PROTEIN"/>
    <property type="match status" value="1"/>
</dbReference>
<dbReference type="SUPFAM" id="SSF52317">
    <property type="entry name" value="Class I glutamine amidotransferase-like"/>
    <property type="match status" value="1"/>
</dbReference>
<dbReference type="GeneID" id="36619968"/>
<dbReference type="InterPro" id="IPR002818">
    <property type="entry name" value="DJ-1/PfpI"/>
</dbReference>
<sequence>MSVFNLGKPDRPIEVGVILMNGETEILDVAPVDMLHCFSKKFIETLPEEWVSKDVKAQALNFNFHWVSEVGGAKQSRLTSAISLVPTHSFETCPPLDVVLIGAHNVGYTPNDAELAFVRKAWNDCSAFLTICAGVEVAVQAGILGGKTATAPRFMMDILRQQAQSINWVEKRWARDGKLWTSGAFLNGIDLLYAFAHTVWGGEGTPVSRMSAIGGWPVRDVDYENDTDGL</sequence>
<dbReference type="Pfam" id="PF01965">
    <property type="entry name" value="DJ-1_PfpI"/>
    <property type="match status" value="1"/>
</dbReference>
<evidence type="ECO:0000313" key="3">
    <source>
        <dbReference type="Proteomes" id="UP000241690"/>
    </source>
</evidence>
<feature type="domain" description="DJ-1/PfpI" evidence="1">
    <location>
        <begin position="84"/>
        <end position="190"/>
    </location>
</feature>
<dbReference type="RefSeq" id="XP_024767113.1">
    <property type="nucleotide sequence ID" value="XM_024911409.1"/>
</dbReference>
<dbReference type="AlphaFoldDB" id="A0A2T3ZRJ6"/>
<evidence type="ECO:0000313" key="2">
    <source>
        <dbReference type="EMBL" id="PTB47436.1"/>
    </source>
</evidence>
<protein>
    <recommendedName>
        <fullName evidence="1">DJ-1/PfpI domain-containing protein</fullName>
    </recommendedName>
</protein>
<keyword evidence="3" id="KW-1185">Reference proteome</keyword>
<dbReference type="STRING" id="983964.A0A2T3ZRJ6"/>
<accession>A0A2T3ZRJ6</accession>